<evidence type="ECO:0000313" key="2">
    <source>
        <dbReference type="Proteomes" id="UP000247892"/>
    </source>
</evidence>
<dbReference type="AlphaFoldDB" id="A0A318L9T1"/>
<name>A0A318L9T1_9PSEU</name>
<reference evidence="1 2" key="1">
    <citation type="submission" date="2016-07" db="EMBL/GenBank/DDBJ databases">
        <title>Draft genome sequence of Prauserella sp. YIM 121212, isolated from alkaline soil.</title>
        <authorList>
            <person name="Ruckert C."/>
            <person name="Albersmeier A."/>
            <person name="Jiang C.-L."/>
            <person name="Jiang Y."/>
            <person name="Kalinowski J."/>
            <person name="Schneider O."/>
            <person name="Winkler A."/>
            <person name="Zotchev S.B."/>
        </authorList>
    </citation>
    <scope>NUCLEOTIDE SEQUENCE [LARGE SCALE GENOMIC DNA]</scope>
    <source>
        <strain evidence="1 2">YIM 121212</strain>
    </source>
</reference>
<proteinExistence type="predicted"/>
<organism evidence="1 2">
    <name type="scientific">Prauserella flavalba</name>
    <dbReference type="NCBI Taxonomy" id="1477506"/>
    <lineage>
        <taxon>Bacteria</taxon>
        <taxon>Bacillati</taxon>
        <taxon>Actinomycetota</taxon>
        <taxon>Actinomycetes</taxon>
        <taxon>Pseudonocardiales</taxon>
        <taxon>Pseudonocardiaceae</taxon>
        <taxon>Prauserella</taxon>
    </lineage>
</organism>
<keyword evidence="2" id="KW-1185">Reference proteome</keyword>
<protein>
    <submittedName>
        <fullName evidence="1">Uncharacterized protein</fullName>
    </submittedName>
</protein>
<accession>A0A318L9T1</accession>
<comment type="caution">
    <text evidence="1">The sequence shown here is derived from an EMBL/GenBank/DDBJ whole genome shotgun (WGS) entry which is preliminary data.</text>
</comment>
<dbReference type="EMBL" id="MASU01000028">
    <property type="protein sequence ID" value="PXY17355.1"/>
    <property type="molecule type" value="Genomic_DNA"/>
</dbReference>
<sequence length="62" mass="6923">MVIMMMSMRACDAWQCSDLRKQGYTVDICSDLRFFPTLAGADIRALMSSLSLAFVHTAWGMA</sequence>
<dbReference type="Proteomes" id="UP000247892">
    <property type="component" value="Unassembled WGS sequence"/>
</dbReference>
<gene>
    <name evidence="1" type="ORF">BA062_37735</name>
</gene>
<evidence type="ECO:0000313" key="1">
    <source>
        <dbReference type="EMBL" id="PXY17355.1"/>
    </source>
</evidence>